<comment type="caution">
    <text evidence="1">The sequence shown here is derived from an EMBL/GenBank/DDBJ whole genome shotgun (WGS) entry which is preliminary data.</text>
</comment>
<sequence length="119" mass="13207">MNVILKLSYVKIKYYDKYIGVTTRWAGSSGSLPPGPLQFARYHSWPARLRSRGLVSVLPSSTFVSSQHSHSTLVHLLTVWSPPLQYIEVFRGRGGTGVGQLKFDPSIVLLTIPRLAALL</sequence>
<dbReference type="Proteomes" id="UP000054630">
    <property type="component" value="Unassembled WGS sequence"/>
</dbReference>
<proteinExistence type="predicted"/>
<evidence type="ECO:0000313" key="1">
    <source>
        <dbReference type="EMBL" id="KRX20056.1"/>
    </source>
</evidence>
<dbReference type="STRING" id="6336.A0A0V0RZX9"/>
<accession>A0A0V0RZX9</accession>
<dbReference type="OrthoDB" id="10424401at2759"/>
<organism evidence="1 2">
    <name type="scientific">Trichinella nelsoni</name>
    <dbReference type="NCBI Taxonomy" id="6336"/>
    <lineage>
        <taxon>Eukaryota</taxon>
        <taxon>Metazoa</taxon>
        <taxon>Ecdysozoa</taxon>
        <taxon>Nematoda</taxon>
        <taxon>Enoplea</taxon>
        <taxon>Dorylaimia</taxon>
        <taxon>Trichinellida</taxon>
        <taxon>Trichinellidae</taxon>
        <taxon>Trichinella</taxon>
    </lineage>
</organism>
<gene>
    <name evidence="1" type="ORF">T07_7562</name>
</gene>
<dbReference type="EMBL" id="JYDL01000053">
    <property type="protein sequence ID" value="KRX20056.1"/>
    <property type="molecule type" value="Genomic_DNA"/>
</dbReference>
<name>A0A0V0RZX9_9BILA</name>
<evidence type="ECO:0000313" key="2">
    <source>
        <dbReference type="Proteomes" id="UP000054630"/>
    </source>
</evidence>
<reference evidence="1 2" key="1">
    <citation type="submission" date="2015-01" db="EMBL/GenBank/DDBJ databases">
        <title>Evolution of Trichinella species and genotypes.</title>
        <authorList>
            <person name="Korhonen P.K."/>
            <person name="Edoardo P."/>
            <person name="Giuseppe L.R."/>
            <person name="Gasser R.B."/>
        </authorList>
    </citation>
    <scope>NUCLEOTIDE SEQUENCE [LARGE SCALE GENOMIC DNA]</scope>
    <source>
        <strain evidence="1">ISS37</strain>
    </source>
</reference>
<keyword evidence="2" id="KW-1185">Reference proteome</keyword>
<protein>
    <submittedName>
        <fullName evidence="1">Uncharacterized protein</fullName>
    </submittedName>
</protein>
<dbReference type="AlphaFoldDB" id="A0A0V0RZX9"/>